<keyword evidence="1" id="KW-0812">Transmembrane</keyword>
<keyword evidence="1" id="KW-0472">Membrane</keyword>
<keyword evidence="1" id="KW-1133">Transmembrane helix</keyword>
<dbReference type="AlphaFoldDB" id="W7D220"/>
<proteinExistence type="predicted"/>
<keyword evidence="3" id="KW-1185">Reference proteome</keyword>
<reference evidence="2 3" key="1">
    <citation type="submission" date="2012-12" db="EMBL/GenBank/DDBJ databases">
        <title>Novel taxa of Listeriaceae from agricultural environments in the United States.</title>
        <authorList>
            <person name="den Bakker H.C."/>
            <person name="Allred A."/>
            <person name="Warchocki S."/>
            <person name="Wright E.M."/>
            <person name="Burrell A."/>
            <person name="Nightingale K.K."/>
            <person name="Kephart D."/>
            <person name="Wiedmann M."/>
        </authorList>
    </citation>
    <scope>NUCLEOTIDE SEQUENCE [LARGE SCALE GENOMIC DNA]</scope>
    <source>
        <strain evidence="2 3">FSL F6-1037</strain>
    </source>
</reference>
<evidence type="ECO:0000256" key="1">
    <source>
        <dbReference type="SAM" id="Phobius"/>
    </source>
</evidence>
<evidence type="ECO:0000313" key="3">
    <source>
        <dbReference type="Proteomes" id="UP000019243"/>
    </source>
</evidence>
<organism evidence="2 3">
    <name type="scientific">Brochothrix campestris FSL F6-1037</name>
    <dbReference type="NCBI Taxonomy" id="1265861"/>
    <lineage>
        <taxon>Bacteria</taxon>
        <taxon>Bacillati</taxon>
        <taxon>Bacillota</taxon>
        <taxon>Bacilli</taxon>
        <taxon>Bacillales</taxon>
        <taxon>Listeriaceae</taxon>
        <taxon>Brochothrix</taxon>
    </lineage>
</organism>
<comment type="caution">
    <text evidence="2">The sequence shown here is derived from an EMBL/GenBank/DDBJ whole genome shotgun (WGS) entry which is preliminary data.</text>
</comment>
<sequence>MPSKDVQTILDIVETNDEGKIVNLNPVIEKIINLSSNRFLESDEIKIVSIYLQEYITKKNIPYPIITSSVYSISSKSIEIDVFDTNFDRIVEAVCGEIDTETEKFKSKVKTHYNLACVQKSYIDKNMVDANKNSLQAKKIIEDIQDIKGKIYTDFVAIMGIFSALIFGLFGGFSAIGDIVTATFNKSINLPNIMIAISLTLGSLSLLLFALMQGIKILSKSTLKSCGCDNKTKCYHSVFQRHPVMSLNLIALSSIFIISVLVKIIPKTVFECIYVKETYLYYGLVMIGIVLIIGMIVSLNWSVNKKWRIFGEKTNKK</sequence>
<dbReference type="PATRIC" id="fig|1265861.3.peg.241"/>
<feature type="transmembrane region" description="Helical" evidence="1">
    <location>
        <begin position="155"/>
        <end position="176"/>
    </location>
</feature>
<feature type="transmembrane region" description="Helical" evidence="1">
    <location>
        <begin position="247"/>
        <end position="266"/>
    </location>
</feature>
<gene>
    <name evidence="2" type="ORF">BCAMP_01260</name>
</gene>
<feature type="transmembrane region" description="Helical" evidence="1">
    <location>
        <begin position="188"/>
        <end position="211"/>
    </location>
</feature>
<evidence type="ECO:0000313" key="2">
    <source>
        <dbReference type="EMBL" id="EUJ41991.1"/>
    </source>
</evidence>
<dbReference type="OrthoDB" id="2418206at2"/>
<protein>
    <submittedName>
        <fullName evidence="2">Uncharacterized protein</fullName>
    </submittedName>
</protein>
<name>W7D220_9LIST</name>
<dbReference type="Proteomes" id="UP000019243">
    <property type="component" value="Unassembled WGS sequence"/>
</dbReference>
<dbReference type="EMBL" id="AODH01000004">
    <property type="protein sequence ID" value="EUJ41991.1"/>
    <property type="molecule type" value="Genomic_DNA"/>
</dbReference>
<accession>W7D220</accession>
<dbReference type="RefSeq" id="WP_035313009.1">
    <property type="nucleotide sequence ID" value="NZ_AODH01000004.1"/>
</dbReference>
<feature type="transmembrane region" description="Helical" evidence="1">
    <location>
        <begin position="278"/>
        <end position="303"/>
    </location>
</feature>